<organism evidence="2 3">
    <name type="scientific">Methylomarinovum tepidoasis</name>
    <dbReference type="NCBI Taxonomy" id="2840183"/>
    <lineage>
        <taxon>Bacteria</taxon>
        <taxon>Pseudomonadati</taxon>
        <taxon>Pseudomonadota</taxon>
        <taxon>Gammaproteobacteria</taxon>
        <taxon>Methylococcales</taxon>
        <taxon>Methylothermaceae</taxon>
        <taxon>Methylomarinovum</taxon>
    </lineage>
</organism>
<feature type="transmembrane region" description="Helical" evidence="1">
    <location>
        <begin position="30"/>
        <end position="55"/>
    </location>
</feature>
<gene>
    <name evidence="2" type="ORF">MIN45_P1695</name>
</gene>
<proteinExistence type="predicted"/>
<protein>
    <recommendedName>
        <fullName evidence="4">DUF2244 domain-containing protein</fullName>
    </recommendedName>
</protein>
<dbReference type="Proteomes" id="UP001321450">
    <property type="component" value="Chromosome"/>
</dbReference>
<keyword evidence="1" id="KW-1133">Transmembrane helix</keyword>
<dbReference type="InterPro" id="IPR019253">
    <property type="entry name" value="DUF2244_TM"/>
</dbReference>
<keyword evidence="1" id="KW-0472">Membrane</keyword>
<dbReference type="AlphaFoldDB" id="A0AAU9C0A0"/>
<dbReference type="KEGG" id="meiy:MIN45_P1695"/>
<evidence type="ECO:0000256" key="1">
    <source>
        <dbReference type="SAM" id="Phobius"/>
    </source>
</evidence>
<dbReference type="Pfam" id="PF10003">
    <property type="entry name" value="DUF2244"/>
    <property type="match status" value="1"/>
</dbReference>
<accession>A0AAU9C0A0</accession>
<keyword evidence="1" id="KW-0812">Transmembrane</keyword>
<dbReference type="RefSeq" id="WP_286291626.1">
    <property type="nucleotide sequence ID" value="NZ_AP024718.1"/>
</dbReference>
<dbReference type="EMBL" id="AP024718">
    <property type="protein sequence ID" value="BCX89323.1"/>
    <property type="molecule type" value="Genomic_DNA"/>
</dbReference>
<name>A0AAU9C0A0_9GAMM</name>
<evidence type="ECO:0008006" key="4">
    <source>
        <dbReference type="Google" id="ProtNLM"/>
    </source>
</evidence>
<sequence length="156" mass="17522">MIERHRGTGDDAFRLVLRPNASLTPSQARLLIGMVGLMMGAIGLGFAAVGAWLVLPFSGGELLLLGYALSYSMRQSAVRETISVSRETIRIEHMGPDRKDRREFLRAWFQVEWQPGPTPRLRIGSHGKWVEVGAFLAEEEKMRLAGMLRQLRTQAF</sequence>
<evidence type="ECO:0000313" key="3">
    <source>
        <dbReference type="Proteomes" id="UP001321450"/>
    </source>
</evidence>
<evidence type="ECO:0000313" key="2">
    <source>
        <dbReference type="EMBL" id="BCX89323.1"/>
    </source>
</evidence>
<reference evidence="3" key="1">
    <citation type="journal article" date="2024" name="Int. J. Syst. Evol. Microbiol.">
        <title>Methylomarinovum tepidoasis sp. nov., a moderately thermophilic methanotroph of the family Methylothermaceae isolated from a deep-sea hydrothermal field.</title>
        <authorList>
            <person name="Hirayama H."/>
            <person name="Takaki Y."/>
            <person name="Abe M."/>
            <person name="Miyazaki M."/>
            <person name="Uematsu K."/>
            <person name="Matsui Y."/>
            <person name="Takai K."/>
        </authorList>
    </citation>
    <scope>NUCLEOTIDE SEQUENCE [LARGE SCALE GENOMIC DNA]</scope>
    <source>
        <strain evidence="3">IN45</strain>
    </source>
</reference>
<keyword evidence="3" id="KW-1185">Reference proteome</keyword>